<comment type="caution">
    <text evidence="1">The sequence shown here is derived from an EMBL/GenBank/DDBJ whole genome shotgun (WGS) entry which is preliminary data.</text>
</comment>
<evidence type="ECO:0000313" key="1">
    <source>
        <dbReference type="EMBL" id="GAG40732.1"/>
    </source>
</evidence>
<accession>X0XZZ3</accession>
<dbReference type="InterPro" id="IPR029063">
    <property type="entry name" value="SAM-dependent_MTases_sf"/>
</dbReference>
<organism evidence="1">
    <name type="scientific">marine sediment metagenome</name>
    <dbReference type="NCBI Taxonomy" id="412755"/>
    <lineage>
        <taxon>unclassified sequences</taxon>
        <taxon>metagenomes</taxon>
        <taxon>ecological metagenomes</taxon>
    </lineage>
</organism>
<dbReference type="AlphaFoldDB" id="X0XZZ3"/>
<reference evidence="1" key="1">
    <citation type="journal article" date="2014" name="Front. Microbiol.">
        <title>High frequency of phylogenetically diverse reductive dehalogenase-homologous genes in deep subseafloor sedimentary metagenomes.</title>
        <authorList>
            <person name="Kawai M."/>
            <person name="Futagami T."/>
            <person name="Toyoda A."/>
            <person name="Takaki Y."/>
            <person name="Nishi S."/>
            <person name="Hori S."/>
            <person name="Arai W."/>
            <person name="Tsubouchi T."/>
            <person name="Morono Y."/>
            <person name="Uchiyama I."/>
            <person name="Ito T."/>
            <person name="Fujiyama A."/>
            <person name="Inagaki F."/>
            <person name="Takami H."/>
        </authorList>
    </citation>
    <scope>NUCLEOTIDE SEQUENCE</scope>
    <source>
        <strain evidence="1">Expedition CK06-06</strain>
    </source>
</reference>
<protein>
    <recommendedName>
        <fullName evidence="2">Methyltransferase type 11 domain-containing protein</fullName>
    </recommendedName>
</protein>
<gene>
    <name evidence="1" type="ORF">S01H1_69595</name>
</gene>
<proteinExistence type="predicted"/>
<dbReference type="EMBL" id="BARS01046218">
    <property type="protein sequence ID" value="GAG40732.1"/>
    <property type="molecule type" value="Genomic_DNA"/>
</dbReference>
<name>X0XZZ3_9ZZZZ</name>
<dbReference type="SUPFAM" id="SSF53335">
    <property type="entry name" value="S-adenosyl-L-methionine-dependent methyltransferases"/>
    <property type="match status" value="1"/>
</dbReference>
<evidence type="ECO:0008006" key="2">
    <source>
        <dbReference type="Google" id="ProtNLM"/>
    </source>
</evidence>
<sequence length="85" mass="9851">MVRTGYHRTDVERRIMSVSLWYEVVKEGRIVERFYDGSDVYVHSVEGVKSLLGEAGFEVLEWHGDLRKGEFTEESEMTVVLTRPA</sequence>